<dbReference type="Proteomes" id="UP001066276">
    <property type="component" value="Chromosome 3_2"/>
</dbReference>
<reference evidence="2" key="1">
    <citation type="journal article" date="2022" name="bioRxiv">
        <title>Sequencing and chromosome-scale assembly of the giantPleurodeles waltlgenome.</title>
        <authorList>
            <person name="Brown T."/>
            <person name="Elewa A."/>
            <person name="Iarovenko S."/>
            <person name="Subramanian E."/>
            <person name="Araus A.J."/>
            <person name="Petzold A."/>
            <person name="Susuki M."/>
            <person name="Suzuki K.-i.T."/>
            <person name="Hayashi T."/>
            <person name="Toyoda A."/>
            <person name="Oliveira C."/>
            <person name="Osipova E."/>
            <person name="Leigh N.D."/>
            <person name="Simon A."/>
            <person name="Yun M.H."/>
        </authorList>
    </citation>
    <scope>NUCLEOTIDE SEQUENCE</scope>
    <source>
        <strain evidence="2">20211129_DDA</strain>
        <tissue evidence="2">Liver</tissue>
    </source>
</reference>
<proteinExistence type="predicted"/>
<evidence type="ECO:0000256" key="1">
    <source>
        <dbReference type="SAM" id="MobiDB-lite"/>
    </source>
</evidence>
<dbReference type="EMBL" id="JANPWB010000006">
    <property type="protein sequence ID" value="KAJ1178576.1"/>
    <property type="molecule type" value="Genomic_DNA"/>
</dbReference>
<evidence type="ECO:0000313" key="3">
    <source>
        <dbReference type="Proteomes" id="UP001066276"/>
    </source>
</evidence>
<feature type="region of interest" description="Disordered" evidence="1">
    <location>
        <begin position="63"/>
        <end position="88"/>
    </location>
</feature>
<name>A0AAV7TQ26_PLEWA</name>
<comment type="caution">
    <text evidence="2">The sequence shown here is derived from an EMBL/GenBank/DDBJ whole genome shotgun (WGS) entry which is preliminary data.</text>
</comment>
<dbReference type="AlphaFoldDB" id="A0AAV7TQ26"/>
<keyword evidence="3" id="KW-1185">Reference proteome</keyword>
<sequence length="144" mass="16190">MVMGVVDENVVHAGVSGDATGRVVEDEEEGATVKAVNVGMSASGWCLCERLWDDVPFLQEDEARDERVAEVDPVDREDEEAEDEDEDNKTAIIQQYFTHRCAYLDLSNVVVFCKRVCILNVDSWVVIVWAYFCWRDGGSFVFAS</sequence>
<accession>A0AAV7TQ26</accession>
<feature type="compositionally biased region" description="Basic and acidic residues" evidence="1">
    <location>
        <begin position="64"/>
        <end position="74"/>
    </location>
</feature>
<organism evidence="2 3">
    <name type="scientific">Pleurodeles waltl</name>
    <name type="common">Iberian ribbed newt</name>
    <dbReference type="NCBI Taxonomy" id="8319"/>
    <lineage>
        <taxon>Eukaryota</taxon>
        <taxon>Metazoa</taxon>
        <taxon>Chordata</taxon>
        <taxon>Craniata</taxon>
        <taxon>Vertebrata</taxon>
        <taxon>Euteleostomi</taxon>
        <taxon>Amphibia</taxon>
        <taxon>Batrachia</taxon>
        <taxon>Caudata</taxon>
        <taxon>Salamandroidea</taxon>
        <taxon>Salamandridae</taxon>
        <taxon>Pleurodelinae</taxon>
        <taxon>Pleurodeles</taxon>
    </lineage>
</organism>
<evidence type="ECO:0000313" key="2">
    <source>
        <dbReference type="EMBL" id="KAJ1178576.1"/>
    </source>
</evidence>
<feature type="compositionally biased region" description="Acidic residues" evidence="1">
    <location>
        <begin position="75"/>
        <end position="87"/>
    </location>
</feature>
<protein>
    <submittedName>
        <fullName evidence="2">Uncharacterized protein</fullName>
    </submittedName>
</protein>
<gene>
    <name evidence="2" type="ORF">NDU88_003821</name>
</gene>